<dbReference type="OrthoDB" id="5361343at2"/>
<sequence>MLKQTIKGLRSLTVTAIGATDGDTTALIGLMAGKVEKFKNVGEGGVAIAAIPSPLNKKSIVVGKKDATGRLSTIFSVPHVKAAKTFKDLSTDVVGKFDCDYVLTTKCEYAKLKFDA</sequence>
<dbReference type="PATRIC" id="fig|1073353.3.peg.2171"/>
<evidence type="ECO:0000313" key="1">
    <source>
        <dbReference type="EMBL" id="EMG29745.1"/>
    </source>
</evidence>
<organism evidence="1">
    <name type="scientific">Campylobacter showae CC57C</name>
    <dbReference type="NCBI Taxonomy" id="1073353"/>
    <lineage>
        <taxon>Bacteria</taxon>
        <taxon>Pseudomonadati</taxon>
        <taxon>Campylobacterota</taxon>
        <taxon>Epsilonproteobacteria</taxon>
        <taxon>Campylobacterales</taxon>
        <taxon>Campylobacteraceae</taxon>
        <taxon>Campylobacter</taxon>
    </lineage>
</organism>
<protein>
    <submittedName>
        <fullName evidence="1">Uncharacterized protein</fullName>
    </submittedName>
</protein>
<dbReference type="EMBL" id="AOTD01000245">
    <property type="protein sequence ID" value="EMG29745.1"/>
    <property type="molecule type" value="Genomic_DNA"/>
</dbReference>
<dbReference type="STRING" id="1073353.H740_10147"/>
<accession>M3GWC2</accession>
<dbReference type="Proteomes" id="UP000011782">
    <property type="component" value="Unassembled WGS sequence"/>
</dbReference>
<gene>
    <name evidence="1" type="ORF">H740_10147</name>
</gene>
<reference evidence="1" key="1">
    <citation type="submission" date="2013-02" db="EMBL/GenBank/DDBJ databases">
        <title>Co-occurrence of anaerobic bacteria in colorectal carcinomas.</title>
        <authorList>
            <person name="Holt R.A."/>
            <person name="Warren R.L."/>
            <person name="Allen-Vercoe E."/>
            <person name="Pleasance S."/>
            <person name="Freeman D.J."/>
            <person name="Watson P."/>
            <person name="Moore R."/>
            <person name="Cochrane K."/>
        </authorList>
    </citation>
    <scope>NUCLEOTIDE SEQUENCE [LARGE SCALE GENOMIC DNA]</scope>
    <source>
        <strain evidence="1">CC57C</strain>
    </source>
</reference>
<dbReference type="AlphaFoldDB" id="M3GWC2"/>
<comment type="caution">
    <text evidence="1">The sequence shown here is derived from an EMBL/GenBank/DDBJ whole genome shotgun (WGS) entry which is preliminary data.</text>
</comment>
<dbReference type="RefSeq" id="WP_002953622.1">
    <property type="nucleotide sequence ID" value="NZ_AOTD01000245.1"/>
</dbReference>
<name>M3GWC2_9BACT</name>
<proteinExistence type="predicted"/>